<dbReference type="SUPFAM" id="SSF109604">
    <property type="entry name" value="HD-domain/PDEase-like"/>
    <property type="match status" value="1"/>
</dbReference>
<feature type="domain" description="HD" evidence="1">
    <location>
        <begin position="51"/>
        <end position="167"/>
    </location>
</feature>
<dbReference type="Gene3D" id="1.10.3210.10">
    <property type="entry name" value="Hypothetical protein af1432"/>
    <property type="match status" value="1"/>
</dbReference>
<dbReference type="Proteomes" id="UP000294309">
    <property type="component" value="Chromosome"/>
</dbReference>
<evidence type="ECO:0000313" key="2">
    <source>
        <dbReference type="EMBL" id="QBQ08194.1"/>
    </source>
</evidence>
<keyword evidence="3" id="KW-1185">Reference proteome</keyword>
<dbReference type="InterPro" id="IPR006674">
    <property type="entry name" value="HD_domain"/>
</dbReference>
<gene>
    <name evidence="2" type="ORF">SGLAD_v1c09950</name>
</gene>
<proteinExistence type="predicted"/>
<dbReference type="KEGG" id="sgq:SGLAD_v1c09950"/>
<evidence type="ECO:0000259" key="1">
    <source>
        <dbReference type="PROSITE" id="PS51831"/>
    </source>
</evidence>
<dbReference type="Pfam" id="PF01966">
    <property type="entry name" value="HD"/>
    <property type="match status" value="1"/>
</dbReference>
<keyword evidence="2" id="KW-0378">Hydrolase</keyword>
<organism evidence="2 3">
    <name type="scientific">Spiroplasma gladiatoris</name>
    <dbReference type="NCBI Taxonomy" id="2143"/>
    <lineage>
        <taxon>Bacteria</taxon>
        <taxon>Bacillati</taxon>
        <taxon>Mycoplasmatota</taxon>
        <taxon>Mollicutes</taxon>
        <taxon>Entomoplasmatales</taxon>
        <taxon>Spiroplasmataceae</taxon>
        <taxon>Spiroplasma</taxon>
    </lineage>
</organism>
<name>A0A4P7AI96_9MOLU</name>
<dbReference type="InterPro" id="IPR050135">
    <property type="entry name" value="dGTPase-like"/>
</dbReference>
<sequence length="396" mass="46656">MEYIRDNVHGDIKIKDEVIKELINTKEFQRLRRIIQLGGGQFVFPGANHTRFSHSIGVYHVIGKFLNNVHIGKQITNNDKLLVQIAGLLHDLGHGPFSHTFEKISTVQPHEKYTADIILGKTEVNAVLKKHGLNPENVVAIIEGTYKNSLLNSFVSSQLDADRLDYLLRDSINTGVSYSKLDLDWIIRNARIINNKLVFRLKALYAVENYLLGRFYMFKQIYHHNVSFRFDYTLKSWFMRLTDLYNNNYEFKNKDVINSLKDLLEGKKCNLEDYLRLDDYTMIEWIKKTQFEEDEILRDFANRIINRKFLKVANSIESKQLNLYKDLVDKINQKYYFTTIENIDLIIYDCDKNNKILFCRDEDKNIFELSELSEILKSVPRNIEKILYVFIKDNVK</sequence>
<accession>A0A4P7AI96</accession>
<dbReference type="SMART" id="SM00471">
    <property type="entry name" value="HDc"/>
    <property type="match status" value="1"/>
</dbReference>
<dbReference type="GO" id="GO:0008832">
    <property type="term" value="F:dGTPase activity"/>
    <property type="evidence" value="ECO:0007669"/>
    <property type="project" value="TreeGrafter"/>
</dbReference>
<dbReference type="PANTHER" id="PTHR11373:SF4">
    <property type="entry name" value="DEOXYNUCLEOSIDE TRIPHOSPHATE TRIPHOSPHOHYDROLASE SAMHD1"/>
    <property type="match status" value="1"/>
</dbReference>
<dbReference type="OrthoDB" id="9803619at2"/>
<dbReference type="AlphaFoldDB" id="A0A4P7AI96"/>
<dbReference type="GO" id="GO:0006203">
    <property type="term" value="P:dGTP catabolic process"/>
    <property type="evidence" value="ECO:0007669"/>
    <property type="project" value="TreeGrafter"/>
</dbReference>
<dbReference type="RefSeq" id="WP_134298330.1">
    <property type="nucleotide sequence ID" value="NZ_CP038013.1"/>
</dbReference>
<dbReference type="PROSITE" id="PS51831">
    <property type="entry name" value="HD"/>
    <property type="match status" value="1"/>
</dbReference>
<dbReference type="InterPro" id="IPR003607">
    <property type="entry name" value="HD/PDEase_dom"/>
</dbReference>
<evidence type="ECO:0000313" key="3">
    <source>
        <dbReference type="Proteomes" id="UP000294309"/>
    </source>
</evidence>
<reference evidence="2 3" key="1">
    <citation type="submission" date="2019-03" db="EMBL/GenBank/DDBJ databases">
        <title>Complete genome sequence of Spiroplasma gladiatoris TG-1 (DSM 22552).</title>
        <authorList>
            <person name="Lin Y.-C."/>
            <person name="Chou L."/>
            <person name="Kuo C.-H."/>
        </authorList>
    </citation>
    <scope>NUCLEOTIDE SEQUENCE [LARGE SCALE GENOMIC DNA]</scope>
    <source>
        <strain evidence="2 3">TG-1</strain>
    </source>
</reference>
<protein>
    <submittedName>
        <fullName evidence="2">HD superfamily phosphohydrolase</fullName>
    </submittedName>
</protein>
<dbReference type="CDD" id="cd00077">
    <property type="entry name" value="HDc"/>
    <property type="match status" value="1"/>
</dbReference>
<dbReference type="PANTHER" id="PTHR11373">
    <property type="entry name" value="DEOXYNUCLEOSIDE TRIPHOSPHATE TRIPHOSPHOHYDROLASE"/>
    <property type="match status" value="1"/>
</dbReference>
<dbReference type="EMBL" id="CP038013">
    <property type="protein sequence ID" value="QBQ08194.1"/>
    <property type="molecule type" value="Genomic_DNA"/>
</dbReference>